<dbReference type="EMBL" id="GG738879">
    <property type="protein sequence ID" value="EFC42475.1"/>
    <property type="molecule type" value="Genomic_DNA"/>
</dbReference>
<dbReference type="InterPro" id="IPR051061">
    <property type="entry name" value="Zinc_finger_trans_reg"/>
</dbReference>
<feature type="domain" description="C2H2-type" evidence="10">
    <location>
        <begin position="133"/>
        <end position="162"/>
    </location>
</feature>
<evidence type="ECO:0000256" key="3">
    <source>
        <dbReference type="ARBA" id="ARBA00022771"/>
    </source>
</evidence>
<keyword evidence="12" id="KW-1185">Reference proteome</keyword>
<gene>
    <name evidence="11" type="ORF">NAEGRDRAFT_80408</name>
</gene>
<dbReference type="GO" id="GO:0006357">
    <property type="term" value="P:regulation of transcription by RNA polymerase II"/>
    <property type="evidence" value="ECO:0007669"/>
    <property type="project" value="TreeGrafter"/>
</dbReference>
<evidence type="ECO:0000313" key="12">
    <source>
        <dbReference type="Proteomes" id="UP000006671"/>
    </source>
</evidence>
<dbReference type="GeneID" id="8863111"/>
<dbReference type="Proteomes" id="UP000006671">
    <property type="component" value="Unassembled WGS sequence"/>
</dbReference>
<dbReference type="GO" id="GO:0008270">
    <property type="term" value="F:zinc ion binding"/>
    <property type="evidence" value="ECO:0007669"/>
    <property type="project" value="UniProtKB-KW"/>
</dbReference>
<protein>
    <submittedName>
        <fullName evidence="11">Zinc finger protein</fullName>
    </submittedName>
</protein>
<dbReference type="InterPro" id="IPR036236">
    <property type="entry name" value="Znf_C2H2_sf"/>
</dbReference>
<evidence type="ECO:0000256" key="1">
    <source>
        <dbReference type="ARBA" id="ARBA00004123"/>
    </source>
</evidence>
<feature type="region of interest" description="Disordered" evidence="9">
    <location>
        <begin position="100"/>
        <end position="122"/>
    </location>
</feature>
<feature type="domain" description="C2H2-type" evidence="10">
    <location>
        <begin position="222"/>
        <end position="252"/>
    </location>
</feature>
<accession>D2VL43</accession>
<dbReference type="KEGG" id="ngr:NAEGRDRAFT_80408"/>
<feature type="domain" description="C2H2-type" evidence="10">
    <location>
        <begin position="253"/>
        <end position="276"/>
    </location>
</feature>
<dbReference type="eggNOG" id="KOG1721">
    <property type="taxonomic scope" value="Eukaryota"/>
</dbReference>
<evidence type="ECO:0000256" key="4">
    <source>
        <dbReference type="ARBA" id="ARBA00022833"/>
    </source>
</evidence>
<evidence type="ECO:0000256" key="6">
    <source>
        <dbReference type="ARBA" id="ARBA00023163"/>
    </source>
</evidence>
<dbReference type="InParanoid" id="D2VL43"/>
<feature type="compositionally biased region" description="Basic and acidic residues" evidence="9">
    <location>
        <begin position="317"/>
        <end position="326"/>
    </location>
</feature>
<feature type="domain" description="C2H2-type" evidence="10">
    <location>
        <begin position="192"/>
        <end position="220"/>
    </location>
</feature>
<dbReference type="Pfam" id="PF00096">
    <property type="entry name" value="zf-C2H2"/>
    <property type="match status" value="4"/>
</dbReference>
<dbReference type="VEuPathDB" id="AmoebaDB:NAEGRDRAFT_80408"/>
<dbReference type="PROSITE" id="PS00028">
    <property type="entry name" value="ZINC_FINGER_C2H2_1"/>
    <property type="match status" value="6"/>
</dbReference>
<evidence type="ECO:0000256" key="8">
    <source>
        <dbReference type="PROSITE-ProRule" id="PRU00042"/>
    </source>
</evidence>
<evidence type="ECO:0000256" key="5">
    <source>
        <dbReference type="ARBA" id="ARBA00023015"/>
    </source>
</evidence>
<keyword evidence="7" id="KW-0539">Nucleus</keyword>
<dbReference type="Gene3D" id="3.30.160.60">
    <property type="entry name" value="Classic Zinc Finger"/>
    <property type="match status" value="4"/>
</dbReference>
<feature type="domain" description="C2H2-type" evidence="10">
    <location>
        <begin position="78"/>
        <end position="106"/>
    </location>
</feature>
<dbReference type="GO" id="GO:0005634">
    <property type="term" value="C:nucleus"/>
    <property type="evidence" value="ECO:0007669"/>
    <property type="project" value="UniProtKB-SubCell"/>
</dbReference>
<organism evidence="12">
    <name type="scientific">Naegleria gruberi</name>
    <name type="common">Amoeba</name>
    <dbReference type="NCBI Taxonomy" id="5762"/>
    <lineage>
        <taxon>Eukaryota</taxon>
        <taxon>Discoba</taxon>
        <taxon>Heterolobosea</taxon>
        <taxon>Tetramitia</taxon>
        <taxon>Eutetramitia</taxon>
        <taxon>Vahlkampfiidae</taxon>
        <taxon>Naegleria</taxon>
    </lineage>
</organism>
<feature type="region of interest" description="Disordered" evidence="9">
    <location>
        <begin position="312"/>
        <end position="352"/>
    </location>
</feature>
<comment type="subcellular location">
    <subcellularLocation>
        <location evidence="1">Nucleus</location>
    </subcellularLocation>
</comment>
<keyword evidence="4" id="KW-0862">Zinc</keyword>
<dbReference type="PROSITE" id="PS50157">
    <property type="entry name" value="ZINC_FINGER_C2H2_2"/>
    <property type="match status" value="6"/>
</dbReference>
<dbReference type="InterPro" id="IPR013087">
    <property type="entry name" value="Znf_C2H2_type"/>
</dbReference>
<dbReference type="STRING" id="5762.D2VL43"/>
<evidence type="ECO:0000256" key="2">
    <source>
        <dbReference type="ARBA" id="ARBA00022723"/>
    </source>
</evidence>
<evidence type="ECO:0000256" key="9">
    <source>
        <dbReference type="SAM" id="MobiDB-lite"/>
    </source>
</evidence>
<keyword evidence="3 8" id="KW-0863">Zinc-finger</keyword>
<evidence type="ECO:0000256" key="7">
    <source>
        <dbReference type="ARBA" id="ARBA00023242"/>
    </source>
</evidence>
<sequence length="373" mass="42571">MYNLEESSISAIYSSDEDVFGSVEKLTTLSSSVNNNQVTTATSTTTSEFKPILSNELFSENMQSSSSGLGRRLSRNSYACVMCNCTFHKKSQLRAHVLDAHREASDDSSSNNSDETDEEQIIPKPKDVVVTVYKCPHQSCGKEFYSEGKLDKHLKKHEDKRHLCGFPSCGKQFSFRHELLDHIKDMHSPKQSVCTICNKEFKDLQSLQVHLRTIHKNENRVFRCHYDGCNKFYTNKRNLDDHIKTTHLKTKQFKCDICQRILKHKASLRRHYKNIHNQVYVDPVSTPIPSDNEFSELSLFTDVSSSKNEDAFFNTEPEFKSPDNIDSKSTSKKRSKPKSSDTASTSSESSKKKIKVGNVFLDRILGDDINKQQ</sequence>
<dbReference type="OrthoDB" id="654211at2759"/>
<dbReference type="SMART" id="SM00355">
    <property type="entry name" value="ZnF_C2H2"/>
    <property type="match status" value="6"/>
</dbReference>
<dbReference type="PANTHER" id="PTHR46179:SF13">
    <property type="entry name" value="C2H2-TYPE DOMAIN-CONTAINING PROTEIN"/>
    <property type="match status" value="1"/>
</dbReference>
<name>D2VL43_NAEGR</name>
<evidence type="ECO:0000259" key="10">
    <source>
        <dbReference type="PROSITE" id="PS50157"/>
    </source>
</evidence>
<evidence type="ECO:0000313" key="11">
    <source>
        <dbReference type="EMBL" id="EFC42475.1"/>
    </source>
</evidence>
<keyword evidence="5" id="KW-0805">Transcription regulation</keyword>
<reference evidence="11 12" key="1">
    <citation type="journal article" date="2010" name="Cell">
        <title>The genome of Naegleria gruberi illuminates early eukaryotic versatility.</title>
        <authorList>
            <person name="Fritz-Laylin L.K."/>
            <person name="Prochnik S.E."/>
            <person name="Ginger M.L."/>
            <person name="Dacks J.B."/>
            <person name="Carpenter M.L."/>
            <person name="Field M.C."/>
            <person name="Kuo A."/>
            <person name="Paredez A."/>
            <person name="Chapman J."/>
            <person name="Pham J."/>
            <person name="Shu S."/>
            <person name="Neupane R."/>
            <person name="Cipriano M."/>
            <person name="Mancuso J."/>
            <person name="Tu H."/>
            <person name="Salamov A."/>
            <person name="Lindquist E."/>
            <person name="Shapiro H."/>
            <person name="Lucas S."/>
            <person name="Grigoriev I.V."/>
            <person name="Cande W.Z."/>
            <person name="Fulton C."/>
            <person name="Rokhsar D.S."/>
            <person name="Dawson S.C."/>
        </authorList>
    </citation>
    <scope>NUCLEOTIDE SEQUENCE [LARGE SCALE GENOMIC DNA]</scope>
    <source>
        <strain evidence="11 12">NEG-M</strain>
    </source>
</reference>
<dbReference type="SUPFAM" id="SSF57667">
    <property type="entry name" value="beta-beta-alpha zinc fingers"/>
    <property type="match status" value="2"/>
</dbReference>
<dbReference type="RefSeq" id="XP_002675219.1">
    <property type="nucleotide sequence ID" value="XM_002675173.1"/>
</dbReference>
<dbReference type="AlphaFoldDB" id="D2VL43"/>
<proteinExistence type="predicted"/>
<keyword evidence="2" id="KW-0479">Metal-binding</keyword>
<feature type="domain" description="C2H2-type" evidence="10">
    <location>
        <begin position="162"/>
        <end position="192"/>
    </location>
</feature>
<keyword evidence="6" id="KW-0804">Transcription</keyword>
<dbReference type="PANTHER" id="PTHR46179">
    <property type="entry name" value="ZINC FINGER PROTEIN"/>
    <property type="match status" value="1"/>
</dbReference>